<keyword evidence="3" id="KW-1185">Reference proteome</keyword>
<dbReference type="OrthoDB" id="1932715at2759"/>
<sequence length="104" mass="12051">MADNLSRRVNLLNLMKDFLLVNGCLFFRRRLYIPHTSLRDFLTYECHAGLLSHFGRNKTIAAIEYQFYWPTLKRDVGNISLTTWDLIISHASLPITSRPTVPLA</sequence>
<dbReference type="EMBL" id="LR746276">
    <property type="protein sequence ID" value="CAA7407336.1"/>
    <property type="molecule type" value="Genomic_DNA"/>
</dbReference>
<feature type="domain" description="Integrase zinc-binding" evidence="1">
    <location>
        <begin position="36"/>
        <end position="78"/>
    </location>
</feature>
<proteinExistence type="predicted"/>
<dbReference type="InterPro" id="IPR041588">
    <property type="entry name" value="Integrase_H2C2"/>
</dbReference>
<organism evidence="2 3">
    <name type="scientific">Spirodela intermedia</name>
    <name type="common">Intermediate duckweed</name>
    <dbReference type="NCBI Taxonomy" id="51605"/>
    <lineage>
        <taxon>Eukaryota</taxon>
        <taxon>Viridiplantae</taxon>
        <taxon>Streptophyta</taxon>
        <taxon>Embryophyta</taxon>
        <taxon>Tracheophyta</taxon>
        <taxon>Spermatophyta</taxon>
        <taxon>Magnoliopsida</taxon>
        <taxon>Liliopsida</taxon>
        <taxon>Araceae</taxon>
        <taxon>Lemnoideae</taxon>
        <taxon>Spirodela</taxon>
    </lineage>
</organism>
<evidence type="ECO:0000259" key="1">
    <source>
        <dbReference type="Pfam" id="PF17921"/>
    </source>
</evidence>
<accession>A0A7I8LCF5</accession>
<evidence type="ECO:0000313" key="3">
    <source>
        <dbReference type="Proteomes" id="UP000663760"/>
    </source>
</evidence>
<dbReference type="AlphaFoldDB" id="A0A7I8LCF5"/>
<dbReference type="Proteomes" id="UP000663760">
    <property type="component" value="Chromosome 13"/>
</dbReference>
<reference evidence="2" key="1">
    <citation type="submission" date="2020-02" db="EMBL/GenBank/DDBJ databases">
        <authorList>
            <person name="Scholz U."/>
            <person name="Mascher M."/>
            <person name="Fiebig A."/>
        </authorList>
    </citation>
    <scope>NUCLEOTIDE SEQUENCE</scope>
</reference>
<dbReference type="Gene3D" id="1.10.340.70">
    <property type="match status" value="1"/>
</dbReference>
<name>A0A7I8LCF5_SPIIN</name>
<protein>
    <recommendedName>
        <fullName evidence="1">Integrase zinc-binding domain-containing protein</fullName>
    </recommendedName>
</protein>
<dbReference type="Pfam" id="PF17921">
    <property type="entry name" value="Integrase_H2C2"/>
    <property type="match status" value="1"/>
</dbReference>
<evidence type="ECO:0000313" key="2">
    <source>
        <dbReference type="EMBL" id="CAA7407336.1"/>
    </source>
</evidence>
<gene>
    <name evidence="2" type="ORF">SI8410_13018014</name>
</gene>